<evidence type="ECO:0000313" key="1">
    <source>
        <dbReference type="EMBL" id="KAI0049181.1"/>
    </source>
</evidence>
<organism evidence="1 2">
    <name type="scientific">Auriscalpium vulgare</name>
    <dbReference type="NCBI Taxonomy" id="40419"/>
    <lineage>
        <taxon>Eukaryota</taxon>
        <taxon>Fungi</taxon>
        <taxon>Dikarya</taxon>
        <taxon>Basidiomycota</taxon>
        <taxon>Agaricomycotina</taxon>
        <taxon>Agaricomycetes</taxon>
        <taxon>Russulales</taxon>
        <taxon>Auriscalpiaceae</taxon>
        <taxon>Auriscalpium</taxon>
    </lineage>
</organism>
<comment type="caution">
    <text evidence="1">The sequence shown here is derived from an EMBL/GenBank/DDBJ whole genome shotgun (WGS) entry which is preliminary data.</text>
</comment>
<proteinExistence type="predicted"/>
<reference evidence="1" key="1">
    <citation type="submission" date="2021-02" db="EMBL/GenBank/DDBJ databases">
        <authorList>
            <consortium name="DOE Joint Genome Institute"/>
            <person name="Ahrendt S."/>
            <person name="Looney B.P."/>
            <person name="Miyauchi S."/>
            <person name="Morin E."/>
            <person name="Drula E."/>
            <person name="Courty P.E."/>
            <person name="Chicoki N."/>
            <person name="Fauchery L."/>
            <person name="Kohler A."/>
            <person name="Kuo A."/>
            <person name="Labutti K."/>
            <person name="Pangilinan J."/>
            <person name="Lipzen A."/>
            <person name="Riley R."/>
            <person name="Andreopoulos W."/>
            <person name="He G."/>
            <person name="Johnson J."/>
            <person name="Barry K.W."/>
            <person name="Grigoriev I.V."/>
            <person name="Nagy L."/>
            <person name="Hibbett D."/>
            <person name="Henrissat B."/>
            <person name="Matheny P.B."/>
            <person name="Labbe J."/>
            <person name="Martin F."/>
        </authorList>
    </citation>
    <scope>NUCLEOTIDE SEQUENCE</scope>
    <source>
        <strain evidence="1">FP105234-sp</strain>
    </source>
</reference>
<keyword evidence="2" id="KW-1185">Reference proteome</keyword>
<reference evidence="1" key="2">
    <citation type="journal article" date="2022" name="New Phytol.">
        <title>Evolutionary transition to the ectomycorrhizal habit in the genomes of a hyperdiverse lineage of mushroom-forming fungi.</title>
        <authorList>
            <person name="Looney B."/>
            <person name="Miyauchi S."/>
            <person name="Morin E."/>
            <person name="Drula E."/>
            <person name="Courty P.E."/>
            <person name="Kohler A."/>
            <person name="Kuo A."/>
            <person name="LaButti K."/>
            <person name="Pangilinan J."/>
            <person name="Lipzen A."/>
            <person name="Riley R."/>
            <person name="Andreopoulos W."/>
            <person name="He G."/>
            <person name="Johnson J."/>
            <person name="Nolan M."/>
            <person name="Tritt A."/>
            <person name="Barry K.W."/>
            <person name="Grigoriev I.V."/>
            <person name="Nagy L.G."/>
            <person name="Hibbett D."/>
            <person name="Henrissat B."/>
            <person name="Matheny P.B."/>
            <person name="Labbe J."/>
            <person name="Martin F.M."/>
        </authorList>
    </citation>
    <scope>NUCLEOTIDE SEQUENCE</scope>
    <source>
        <strain evidence="1">FP105234-sp</strain>
    </source>
</reference>
<gene>
    <name evidence="1" type="ORF">FA95DRAFT_921096</name>
</gene>
<evidence type="ECO:0000313" key="2">
    <source>
        <dbReference type="Proteomes" id="UP000814033"/>
    </source>
</evidence>
<protein>
    <submittedName>
        <fullName evidence="1">Uncharacterized protein</fullName>
    </submittedName>
</protein>
<dbReference type="Proteomes" id="UP000814033">
    <property type="component" value="Unassembled WGS sequence"/>
</dbReference>
<sequence>MHHSNEPPKQKYRGYEEAALRRMRRTKIYKKETSKPTTTHPLSSFPPTTGVVLSELLLPVIASVRGAPVCRRHTVRVGRRRVRGGRHHVGVGRRRVSVVGRRWVLVGRRRVDAVVVVRGGLPGVGVAVRGIGTGVVVTRRRVCGILRRGSVRDARDALRARRCVVPSCRRSLPRPSRRASRAVGAITARARRRRLFPRRCSLHRPSRRATRAAGAIAARARRRRLFLLLAGACVRGGCVNVRELHALRQPGLTGARGGACVLLPAAARAGAGGSGPGRWVVGDRGRA</sequence>
<accession>A0ACB8RYI8</accession>
<dbReference type="EMBL" id="MU275876">
    <property type="protein sequence ID" value="KAI0049181.1"/>
    <property type="molecule type" value="Genomic_DNA"/>
</dbReference>
<name>A0ACB8RYI8_9AGAM</name>